<gene>
    <name evidence="1" type="ORF">SAMN04488128_1011147</name>
</gene>
<dbReference type="AlphaFoldDB" id="A0A1T4ML20"/>
<protein>
    <recommendedName>
        <fullName evidence="3">STAS domain-containing protein</fullName>
    </recommendedName>
</protein>
<proteinExistence type="predicted"/>
<dbReference type="EMBL" id="FUWZ01000001">
    <property type="protein sequence ID" value="SJZ67557.1"/>
    <property type="molecule type" value="Genomic_DNA"/>
</dbReference>
<sequence>MEVQQVAASYKIGGCVYTDFSGIQIINNLYSFASKYNNCDIYVDFSELRFMDANLFALFNACVYRLNKEKKVRLRTNFDHLSRKFDIFFKNGAIRDKQYEFVDSNGTTIPFAIFYGSQQDEFYQYVQSKLLPNNGFNPIPENIKVNIQAGLSEIHQNIRHAQTEDPLFICGQHFPTKKELKLTLVDLGCGYLEPIRKFTSGAISTDIEAIRWALTGYNSIDLAEFKGGMGLKVIRNYCSGSGGTFQICSGTGFWDSYQERGNFKPNYVIDSSFKGTITNIIFKTN</sequence>
<dbReference type="RefSeq" id="WP_078667765.1">
    <property type="nucleotide sequence ID" value="NZ_FUWZ01000001.1"/>
</dbReference>
<dbReference type="STRING" id="634771.SAMN04488128_1011147"/>
<evidence type="ECO:0000313" key="2">
    <source>
        <dbReference type="Proteomes" id="UP000190367"/>
    </source>
</evidence>
<evidence type="ECO:0000313" key="1">
    <source>
        <dbReference type="EMBL" id="SJZ67557.1"/>
    </source>
</evidence>
<organism evidence="1 2">
    <name type="scientific">Chitinophaga eiseniae</name>
    <dbReference type="NCBI Taxonomy" id="634771"/>
    <lineage>
        <taxon>Bacteria</taxon>
        <taxon>Pseudomonadati</taxon>
        <taxon>Bacteroidota</taxon>
        <taxon>Chitinophagia</taxon>
        <taxon>Chitinophagales</taxon>
        <taxon>Chitinophagaceae</taxon>
        <taxon>Chitinophaga</taxon>
    </lineage>
</organism>
<name>A0A1T4ML20_9BACT</name>
<reference evidence="2" key="1">
    <citation type="submission" date="2017-02" db="EMBL/GenBank/DDBJ databases">
        <authorList>
            <person name="Varghese N."/>
            <person name="Submissions S."/>
        </authorList>
    </citation>
    <scope>NUCLEOTIDE SEQUENCE [LARGE SCALE GENOMIC DNA]</scope>
    <source>
        <strain evidence="2">DSM 22224</strain>
    </source>
</reference>
<dbReference type="OrthoDB" id="2047848at2"/>
<keyword evidence="2" id="KW-1185">Reference proteome</keyword>
<dbReference type="Proteomes" id="UP000190367">
    <property type="component" value="Unassembled WGS sequence"/>
</dbReference>
<evidence type="ECO:0008006" key="3">
    <source>
        <dbReference type="Google" id="ProtNLM"/>
    </source>
</evidence>
<accession>A0A1T4ML20</accession>